<dbReference type="GO" id="GO:0050104">
    <property type="term" value="F:L-gulonate 3-dehydrogenase activity"/>
    <property type="evidence" value="ECO:0007669"/>
    <property type="project" value="UniProtKB-EC"/>
</dbReference>
<dbReference type="EC" id="1.1.1.45" evidence="9"/>
<dbReference type="GO" id="GO:0070403">
    <property type="term" value="F:NAD+ binding"/>
    <property type="evidence" value="ECO:0007669"/>
    <property type="project" value="InterPro"/>
</dbReference>
<dbReference type="InterPro" id="IPR006176">
    <property type="entry name" value="3-OHacyl-CoA_DH_NAD-bd"/>
</dbReference>
<feature type="binding site" evidence="12">
    <location>
        <position position="285"/>
    </location>
    <ligand>
        <name>NAD(+)</name>
        <dbReference type="ChEBI" id="CHEBI:57540"/>
    </ligand>
</feature>
<dbReference type="GO" id="GO:0006072">
    <property type="term" value="P:glycerol-3-phosphate metabolic process"/>
    <property type="evidence" value="ECO:0007669"/>
    <property type="project" value="InterPro"/>
</dbReference>
<keyword evidence="5" id="KW-0963">Cytoplasm</keyword>
<keyword evidence="7" id="KW-0560">Oxidoreductase</keyword>
<dbReference type="InterPro" id="IPR008927">
    <property type="entry name" value="6-PGluconate_DH-like_C_sf"/>
</dbReference>
<evidence type="ECO:0000256" key="12">
    <source>
        <dbReference type="PIRSR" id="PIRSR000105-2"/>
    </source>
</evidence>
<comment type="similarity">
    <text evidence="3">Belongs to the 3-hydroxyacyl-CoA dehydrogenase family.</text>
</comment>
<keyword evidence="13" id="KW-1133">Transmembrane helix</keyword>
<comment type="caution">
    <text evidence="16">The sequence shown here is derived from an EMBL/GenBank/DDBJ whole genome shotgun (WGS) entry which is preliminary data.</text>
</comment>
<sequence>METERGSWMIKKIAIIGSGVMGSGIAQSFAVSGYFVTINDIKEELLHHAQNRISENLSLLIEEGALTDQEKQDALANITYSADLEEAVRDADFIIEAIPEVIELKLNLYQQMEEMIKTDAIVASNTSTFPISQLMEKASFADRMVITHFFNPGHLVPLVEIVQHDETKPEIVKATMDLMRKIGKSPILLKKEIAGFIANRLQTALMREAFYLLKEGVADAKDIDTAITAGPGFRWAFTGPIEIADFGGLDTWQRVFDNVAPVLDQGKEAPDLIRDLVAKGKLGTKSGEGIFTYEGSAVSQKINERDRNFIKLGKLKMEKEEVL</sequence>
<reference evidence="16 17" key="1">
    <citation type="submission" date="2017-01" db="EMBL/GenBank/DDBJ databases">
        <authorList>
            <person name="Varghese N."/>
            <person name="Submissions S."/>
        </authorList>
    </citation>
    <scope>NUCLEOTIDE SEQUENCE [LARGE SCALE GENOMIC DNA]</scope>
    <source>
        <strain evidence="16 17">RUG2-6</strain>
    </source>
</reference>
<dbReference type="InterPro" id="IPR006108">
    <property type="entry name" value="3HC_DH_C"/>
</dbReference>
<dbReference type="PANTHER" id="PTHR48075">
    <property type="entry name" value="3-HYDROXYACYL-COA DEHYDROGENASE FAMILY PROTEIN"/>
    <property type="match status" value="1"/>
</dbReference>
<dbReference type="SUPFAM" id="SSF51735">
    <property type="entry name" value="NAD(P)-binding Rossmann-fold domains"/>
    <property type="match status" value="1"/>
</dbReference>
<dbReference type="AlphaFoldDB" id="A0A9X8R1J7"/>
<dbReference type="InterPro" id="IPR006168">
    <property type="entry name" value="G3P_DH_NAD-dep"/>
</dbReference>
<evidence type="ECO:0000256" key="11">
    <source>
        <dbReference type="PIRSR" id="PIRSR000105-1"/>
    </source>
</evidence>
<feature type="domain" description="3-hydroxyacyl-CoA dehydrogenase NAD binding" evidence="15">
    <location>
        <begin position="12"/>
        <end position="191"/>
    </location>
</feature>
<dbReference type="InterPro" id="IPR022694">
    <property type="entry name" value="3-OHacyl-CoA_DH"/>
</dbReference>
<evidence type="ECO:0000256" key="4">
    <source>
        <dbReference type="ARBA" id="ARBA00011738"/>
    </source>
</evidence>
<dbReference type="PROSITE" id="PS00067">
    <property type="entry name" value="3HCDH"/>
    <property type="match status" value="1"/>
</dbReference>
<dbReference type="GO" id="GO:0006631">
    <property type="term" value="P:fatty acid metabolic process"/>
    <property type="evidence" value="ECO:0007669"/>
    <property type="project" value="InterPro"/>
</dbReference>
<feature type="transmembrane region" description="Helical" evidence="13">
    <location>
        <begin position="12"/>
        <end position="36"/>
    </location>
</feature>
<dbReference type="GO" id="GO:0005737">
    <property type="term" value="C:cytoplasm"/>
    <property type="evidence" value="ECO:0007669"/>
    <property type="project" value="UniProtKB-SubCell"/>
</dbReference>
<gene>
    <name evidence="16" type="ORF">SAMN05878482_101131</name>
</gene>
<comment type="subcellular location">
    <subcellularLocation>
        <location evidence="1">Cytoplasm</location>
    </subcellularLocation>
</comment>
<proteinExistence type="inferred from homology"/>
<dbReference type="Gene3D" id="1.10.1040.10">
    <property type="entry name" value="N-(1-d-carboxylethyl)-l-norvaline Dehydrogenase, domain 2"/>
    <property type="match status" value="1"/>
</dbReference>
<comment type="pathway">
    <text evidence="2">Lipid metabolism; butanoate metabolism.</text>
</comment>
<dbReference type="PIRSF" id="PIRSF000105">
    <property type="entry name" value="HCDH"/>
    <property type="match status" value="1"/>
</dbReference>
<dbReference type="Gene3D" id="3.40.50.720">
    <property type="entry name" value="NAD(P)-binding Rossmann-like Domain"/>
    <property type="match status" value="1"/>
</dbReference>
<evidence type="ECO:0000256" key="7">
    <source>
        <dbReference type="ARBA" id="ARBA00023002"/>
    </source>
</evidence>
<dbReference type="PANTHER" id="PTHR48075:SF1">
    <property type="entry name" value="LAMBDA-CRYSTALLIN HOMOLOG"/>
    <property type="match status" value="1"/>
</dbReference>
<evidence type="ECO:0000256" key="5">
    <source>
        <dbReference type="ARBA" id="ARBA00022490"/>
    </source>
</evidence>
<organism evidence="16 17">
    <name type="scientific">Peribacillus simplex</name>
    <dbReference type="NCBI Taxonomy" id="1478"/>
    <lineage>
        <taxon>Bacteria</taxon>
        <taxon>Bacillati</taxon>
        <taxon>Bacillota</taxon>
        <taxon>Bacilli</taxon>
        <taxon>Bacillales</taxon>
        <taxon>Bacillaceae</taxon>
        <taxon>Peribacillus</taxon>
    </lineage>
</organism>
<evidence type="ECO:0000256" key="1">
    <source>
        <dbReference type="ARBA" id="ARBA00004496"/>
    </source>
</evidence>
<keyword evidence="13" id="KW-0812">Transmembrane</keyword>
<evidence type="ECO:0000259" key="14">
    <source>
        <dbReference type="Pfam" id="PF00725"/>
    </source>
</evidence>
<keyword evidence="13" id="KW-0472">Membrane</keyword>
<evidence type="ECO:0000256" key="6">
    <source>
        <dbReference type="ARBA" id="ARBA00022553"/>
    </source>
</evidence>
<dbReference type="EMBL" id="FTMX01000001">
    <property type="protein sequence ID" value="SIQ03082.1"/>
    <property type="molecule type" value="Genomic_DNA"/>
</dbReference>
<feature type="binding site" evidence="12">
    <location>
        <position position="40"/>
    </location>
    <ligand>
        <name>NAD(+)</name>
        <dbReference type="ChEBI" id="CHEBI:57540"/>
    </ligand>
</feature>
<evidence type="ECO:0000259" key="15">
    <source>
        <dbReference type="Pfam" id="PF02737"/>
    </source>
</evidence>
<keyword evidence="6" id="KW-0597">Phosphoprotein</keyword>
<dbReference type="Pfam" id="PF02737">
    <property type="entry name" value="3HCDH_N"/>
    <property type="match status" value="1"/>
</dbReference>
<name>A0A9X8R1J7_9BACI</name>
<dbReference type="InterPro" id="IPR036291">
    <property type="entry name" value="NAD(P)-bd_dom_sf"/>
</dbReference>
<feature type="binding site" evidence="12">
    <location>
        <position position="151"/>
    </location>
    <ligand>
        <name>NAD(+)</name>
        <dbReference type="ChEBI" id="CHEBI:57540"/>
    </ligand>
</feature>
<accession>A0A9X8R1J7</accession>
<evidence type="ECO:0000256" key="9">
    <source>
        <dbReference type="ARBA" id="ARBA00038962"/>
    </source>
</evidence>
<dbReference type="Proteomes" id="UP000185829">
    <property type="component" value="Unassembled WGS sequence"/>
</dbReference>
<evidence type="ECO:0000313" key="17">
    <source>
        <dbReference type="Proteomes" id="UP000185829"/>
    </source>
</evidence>
<keyword evidence="8 12" id="KW-0520">NAD</keyword>
<feature type="binding site" evidence="12">
    <location>
        <position position="127"/>
    </location>
    <ligand>
        <name>NAD(+)</name>
        <dbReference type="ChEBI" id="CHEBI:57540"/>
    </ligand>
</feature>
<evidence type="ECO:0000256" key="13">
    <source>
        <dbReference type="SAM" id="Phobius"/>
    </source>
</evidence>
<evidence type="ECO:0000256" key="3">
    <source>
        <dbReference type="ARBA" id="ARBA00009463"/>
    </source>
</evidence>
<evidence type="ECO:0000313" key="16">
    <source>
        <dbReference type="EMBL" id="SIQ03082.1"/>
    </source>
</evidence>
<feature type="binding site" evidence="12">
    <location>
        <begin position="17"/>
        <end position="22"/>
    </location>
    <ligand>
        <name>NAD(+)</name>
        <dbReference type="ChEBI" id="CHEBI:57540"/>
    </ligand>
</feature>
<dbReference type="SUPFAM" id="SSF48179">
    <property type="entry name" value="6-phosphogluconate dehydrogenase C-terminal domain-like"/>
    <property type="match status" value="1"/>
</dbReference>
<dbReference type="Pfam" id="PF00725">
    <property type="entry name" value="3HCDH"/>
    <property type="match status" value="1"/>
</dbReference>
<dbReference type="InterPro" id="IPR013328">
    <property type="entry name" value="6PGD_dom2"/>
</dbReference>
<feature type="site" description="Important for catalytic activity" evidence="11">
    <location>
        <position position="148"/>
    </location>
</feature>
<evidence type="ECO:0000256" key="10">
    <source>
        <dbReference type="ARBA" id="ARBA00042709"/>
    </source>
</evidence>
<feature type="binding site" evidence="12">
    <location>
        <position position="100"/>
    </location>
    <ligand>
        <name>NAD(+)</name>
        <dbReference type="ChEBI" id="CHEBI:57540"/>
    </ligand>
</feature>
<evidence type="ECO:0000256" key="2">
    <source>
        <dbReference type="ARBA" id="ARBA00005086"/>
    </source>
</evidence>
<evidence type="ECO:0000256" key="8">
    <source>
        <dbReference type="ARBA" id="ARBA00023027"/>
    </source>
</evidence>
<comment type="subunit">
    <text evidence="4">Homodimer.</text>
</comment>
<feature type="domain" description="3-hydroxyacyl-CoA dehydrogenase C-terminal" evidence="14">
    <location>
        <begin position="195"/>
        <end position="293"/>
    </location>
</feature>
<dbReference type="InterPro" id="IPR006180">
    <property type="entry name" value="3-OHacyl-CoA_DH_CS"/>
</dbReference>
<dbReference type="PRINTS" id="PR00077">
    <property type="entry name" value="GPDHDRGNASE"/>
</dbReference>
<feature type="binding site" evidence="12">
    <location>
        <position position="105"/>
    </location>
    <ligand>
        <name>NAD(+)</name>
        <dbReference type="ChEBI" id="CHEBI:57540"/>
    </ligand>
</feature>
<protein>
    <recommendedName>
        <fullName evidence="10">L-gulonate 3-dehydrogenase</fullName>
        <ecNumber evidence="9">1.1.1.45</ecNumber>
    </recommendedName>
    <alternativeName>
        <fullName evidence="10">L-gulonate 3-dehydrogenase</fullName>
    </alternativeName>
</protein>
<dbReference type="FunFam" id="3.40.50.720:FF:000009">
    <property type="entry name" value="Fatty oxidation complex, alpha subunit"/>
    <property type="match status" value="1"/>
</dbReference>